<feature type="region of interest" description="Disordered" evidence="1">
    <location>
        <begin position="75"/>
        <end position="109"/>
    </location>
</feature>
<dbReference type="PROSITE" id="PS51257">
    <property type="entry name" value="PROKAR_LIPOPROTEIN"/>
    <property type="match status" value="1"/>
</dbReference>
<dbReference type="AlphaFoldDB" id="A0AA40HNR2"/>
<evidence type="ECO:0000313" key="3">
    <source>
        <dbReference type="Proteomes" id="UP001177744"/>
    </source>
</evidence>
<gene>
    <name evidence="2" type="ORF">QTO34_004994</name>
</gene>
<comment type="caution">
    <text evidence="2">The sequence shown here is derived from an EMBL/GenBank/DDBJ whole genome shotgun (WGS) entry which is preliminary data.</text>
</comment>
<protein>
    <recommendedName>
        <fullName evidence="4">BRD3 opposite strand</fullName>
    </recommendedName>
</protein>
<evidence type="ECO:0000313" key="2">
    <source>
        <dbReference type="EMBL" id="KAK1333996.1"/>
    </source>
</evidence>
<keyword evidence="3" id="KW-1185">Reference proteome</keyword>
<feature type="compositionally biased region" description="Polar residues" evidence="1">
    <location>
        <begin position="75"/>
        <end position="85"/>
    </location>
</feature>
<proteinExistence type="predicted"/>
<feature type="region of interest" description="Disordered" evidence="1">
    <location>
        <begin position="213"/>
        <end position="233"/>
    </location>
</feature>
<sequence length="314" mass="34477">MPALRPAPASRGERWLRLIARAYPSSALGSACLRRCLGDAALRPTGAPWVCASPRPGRRGDPTARDHLGEALRTSLTRSPEQTLASHLAAPPSPRCAEPPQTPEGAGGHGRCQGLLSSCTVPFRWAPLFKLGGPRPGRCLVPVNATPNTVHTAVTRSHAYPLVLSRKCPRNTTLARVPPPNCPNPCLNHHIKQGTNPQTRSWKGCALERSVQPQGLARPQLRSGPGRWPGMSGRVPLAERALSEGHARRRYRDTSLLIWQQQQRELESVPPGTYLSRSRSMWYSQYGNEAILVRDRNKLEVSRDTGQSRFCSVM</sequence>
<dbReference type="Proteomes" id="UP001177744">
    <property type="component" value="Unassembled WGS sequence"/>
</dbReference>
<accession>A0AA40HNR2</accession>
<evidence type="ECO:0000256" key="1">
    <source>
        <dbReference type="SAM" id="MobiDB-lite"/>
    </source>
</evidence>
<dbReference type="EMBL" id="JAULJE010000015">
    <property type="protein sequence ID" value="KAK1333996.1"/>
    <property type="molecule type" value="Genomic_DNA"/>
</dbReference>
<reference evidence="2" key="1">
    <citation type="submission" date="2023-06" db="EMBL/GenBank/DDBJ databases">
        <title>Reference genome for the Northern bat (Eptesicus nilssonii), a most northern bat species.</title>
        <authorList>
            <person name="Laine V.N."/>
            <person name="Pulliainen A.T."/>
            <person name="Lilley T.M."/>
        </authorList>
    </citation>
    <scope>NUCLEOTIDE SEQUENCE</scope>
    <source>
        <strain evidence="2">BLF_Eptnil</strain>
        <tissue evidence="2">Kidney</tissue>
    </source>
</reference>
<organism evidence="2 3">
    <name type="scientific">Cnephaeus nilssonii</name>
    <name type="common">Northern bat</name>
    <name type="synonym">Eptesicus nilssonii</name>
    <dbReference type="NCBI Taxonomy" id="3371016"/>
    <lineage>
        <taxon>Eukaryota</taxon>
        <taxon>Metazoa</taxon>
        <taxon>Chordata</taxon>
        <taxon>Craniata</taxon>
        <taxon>Vertebrata</taxon>
        <taxon>Euteleostomi</taxon>
        <taxon>Mammalia</taxon>
        <taxon>Eutheria</taxon>
        <taxon>Laurasiatheria</taxon>
        <taxon>Chiroptera</taxon>
        <taxon>Yangochiroptera</taxon>
        <taxon>Vespertilionidae</taxon>
        <taxon>Cnephaeus</taxon>
    </lineage>
</organism>
<evidence type="ECO:0008006" key="4">
    <source>
        <dbReference type="Google" id="ProtNLM"/>
    </source>
</evidence>
<name>A0AA40HNR2_CNENI</name>